<sequence>MVKQQPWFSLAILACYLLAGVLADCDTPPHKGKCAKGMDLVDLGSGYKCCEQICPSPPKGKKCPDKQKLKRIGPEGNKVPCCIDPSHNYKYDS</sequence>
<gene>
    <name evidence="2" type="ORF">LCOR_05918.1</name>
</gene>
<feature type="chain" id="PRO_5001652770" evidence="1">
    <location>
        <begin position="24"/>
        <end position="93"/>
    </location>
</feature>
<dbReference type="AlphaFoldDB" id="A0A068RX10"/>
<keyword evidence="1" id="KW-0732">Signal</keyword>
<feature type="signal peptide" evidence="1">
    <location>
        <begin position="1"/>
        <end position="23"/>
    </location>
</feature>
<dbReference type="PROSITE" id="PS51257">
    <property type="entry name" value="PROKAR_LIPOPROTEIN"/>
    <property type="match status" value="1"/>
</dbReference>
<organism evidence="2 3">
    <name type="scientific">Lichtheimia corymbifera JMRC:FSU:9682</name>
    <dbReference type="NCBI Taxonomy" id="1263082"/>
    <lineage>
        <taxon>Eukaryota</taxon>
        <taxon>Fungi</taxon>
        <taxon>Fungi incertae sedis</taxon>
        <taxon>Mucoromycota</taxon>
        <taxon>Mucoromycotina</taxon>
        <taxon>Mucoromycetes</taxon>
        <taxon>Mucorales</taxon>
        <taxon>Lichtheimiaceae</taxon>
        <taxon>Lichtheimia</taxon>
    </lineage>
</organism>
<protein>
    <submittedName>
        <fullName evidence="2">Uncharacterized protein</fullName>
    </submittedName>
</protein>
<evidence type="ECO:0000313" key="2">
    <source>
        <dbReference type="EMBL" id="CDH54698.1"/>
    </source>
</evidence>
<dbReference type="OrthoDB" id="2201614at2759"/>
<name>A0A068RX10_9FUNG</name>
<accession>A0A068RX10</accession>
<comment type="caution">
    <text evidence="2">The sequence shown here is derived from an EMBL/GenBank/DDBJ whole genome shotgun (WGS) entry which is preliminary data.</text>
</comment>
<dbReference type="EMBL" id="CBTN010000024">
    <property type="protein sequence ID" value="CDH54698.1"/>
    <property type="molecule type" value="Genomic_DNA"/>
</dbReference>
<keyword evidence="3" id="KW-1185">Reference proteome</keyword>
<proteinExistence type="predicted"/>
<evidence type="ECO:0000313" key="3">
    <source>
        <dbReference type="Proteomes" id="UP000027586"/>
    </source>
</evidence>
<dbReference type="Proteomes" id="UP000027586">
    <property type="component" value="Unassembled WGS sequence"/>
</dbReference>
<dbReference type="VEuPathDB" id="FungiDB:LCOR_05918.1"/>
<evidence type="ECO:0000256" key="1">
    <source>
        <dbReference type="SAM" id="SignalP"/>
    </source>
</evidence>
<reference evidence="2" key="1">
    <citation type="submission" date="2013-08" db="EMBL/GenBank/DDBJ databases">
        <title>Gene expansion shapes genome architecture in the human pathogen Lichtheimia corymbifera: an evolutionary genomics analysis in the ancient terrestrial Mucorales (Mucoromycotina).</title>
        <authorList>
            <person name="Schwartze V.U."/>
            <person name="Winter S."/>
            <person name="Shelest E."/>
            <person name="Marcet-Houben M."/>
            <person name="Horn F."/>
            <person name="Wehner S."/>
            <person name="Hoffmann K."/>
            <person name="Riege K."/>
            <person name="Sammeth M."/>
            <person name="Nowrousian M."/>
            <person name="Valiante V."/>
            <person name="Linde J."/>
            <person name="Jacobsen I.D."/>
            <person name="Marz M."/>
            <person name="Brakhage A.A."/>
            <person name="Gabaldon T."/>
            <person name="Bocker S."/>
            <person name="Voigt K."/>
        </authorList>
    </citation>
    <scope>NUCLEOTIDE SEQUENCE [LARGE SCALE GENOMIC DNA]</scope>
    <source>
        <strain evidence="2">FSU 9682</strain>
    </source>
</reference>